<dbReference type="InterPro" id="IPR008279">
    <property type="entry name" value="PEP-util_enz_mobile_dom"/>
</dbReference>
<dbReference type="InterPro" id="IPR036637">
    <property type="entry name" value="Phosphohistidine_dom_sf"/>
</dbReference>
<proteinExistence type="inferred from homology"/>
<keyword evidence="5" id="KW-0670">Pyruvate</keyword>
<evidence type="ECO:0000259" key="4">
    <source>
        <dbReference type="Pfam" id="PF00391"/>
    </source>
</evidence>
<reference evidence="5 6" key="1">
    <citation type="journal article" date="2015" name="Nature">
        <title>rRNA introns, odd ribosomes, and small enigmatic genomes across a large radiation of phyla.</title>
        <authorList>
            <person name="Brown C.T."/>
            <person name="Hug L.A."/>
            <person name="Thomas B.C."/>
            <person name="Sharon I."/>
            <person name="Castelle C.J."/>
            <person name="Singh A."/>
            <person name="Wilkins M.J."/>
            <person name="Williams K.H."/>
            <person name="Banfield J.F."/>
        </authorList>
    </citation>
    <scope>NUCLEOTIDE SEQUENCE [LARGE SCALE GENOMIC DNA]</scope>
</reference>
<dbReference type="AlphaFoldDB" id="A0A0G0NHV1"/>
<dbReference type="STRING" id="1618570.UT08_C0006G0067"/>
<dbReference type="GO" id="GO:0005524">
    <property type="term" value="F:ATP binding"/>
    <property type="evidence" value="ECO:0007669"/>
    <property type="project" value="UniProtKB-KW"/>
</dbReference>
<comment type="caution">
    <text evidence="5">The sequence shown here is derived from an EMBL/GenBank/DDBJ whole genome shotgun (WGS) entry which is preliminary data.</text>
</comment>
<dbReference type="PATRIC" id="fig|1618570.3.peg.722"/>
<dbReference type="Proteomes" id="UP000034081">
    <property type="component" value="Unassembled WGS sequence"/>
</dbReference>
<accession>A0A0G0NHV1</accession>
<evidence type="ECO:0000256" key="2">
    <source>
        <dbReference type="ARBA" id="ARBA00022741"/>
    </source>
</evidence>
<dbReference type="PANTHER" id="PTHR43030:SF1">
    <property type="entry name" value="PHOSPHOENOLPYRUVATE SYNTHASE"/>
    <property type="match status" value="1"/>
</dbReference>
<evidence type="ECO:0000256" key="3">
    <source>
        <dbReference type="ARBA" id="ARBA00022840"/>
    </source>
</evidence>
<dbReference type="EMBL" id="LBVL01000006">
    <property type="protein sequence ID" value="KKQ85484.1"/>
    <property type="molecule type" value="Genomic_DNA"/>
</dbReference>
<keyword evidence="2" id="KW-0547">Nucleotide-binding</keyword>
<dbReference type="PANTHER" id="PTHR43030">
    <property type="entry name" value="PHOSPHOENOLPYRUVATE SYNTHASE"/>
    <property type="match status" value="1"/>
</dbReference>
<feature type="domain" description="PEP-utilising enzyme mobile" evidence="4">
    <location>
        <begin position="33"/>
        <end position="103"/>
    </location>
</feature>
<evidence type="ECO:0000313" key="6">
    <source>
        <dbReference type="Proteomes" id="UP000034081"/>
    </source>
</evidence>
<dbReference type="InterPro" id="IPR006319">
    <property type="entry name" value="PEP_synth"/>
</dbReference>
<comment type="similarity">
    <text evidence="1">Belongs to the PEP-utilizing enzyme family.</text>
</comment>
<evidence type="ECO:0000313" key="5">
    <source>
        <dbReference type="EMBL" id="KKQ85484.1"/>
    </source>
</evidence>
<name>A0A0G0NHV1_9BACT</name>
<gene>
    <name evidence="5" type="ORF">UT08_C0006G0067</name>
</gene>
<keyword evidence="3" id="KW-0067">ATP-binding</keyword>
<evidence type="ECO:0000256" key="1">
    <source>
        <dbReference type="ARBA" id="ARBA00007837"/>
    </source>
</evidence>
<sequence length="109" mass="11542">MKLLLKGIPASVGKVSGKARVISLSKESNKLEFGEILVVKITDAQMFVDIMTKAKGLVTDLGGVTSHPAIVSRELGIPCVVATQKATNIIKTGMKIVVDGEKGEVYESD</sequence>
<dbReference type="Gene3D" id="3.50.30.10">
    <property type="entry name" value="Phosphohistidine domain"/>
    <property type="match status" value="1"/>
</dbReference>
<organism evidence="5 6">
    <name type="scientific">Candidatus Woesebacteria bacterium GW2011_GWB1_38_8</name>
    <dbReference type="NCBI Taxonomy" id="1618570"/>
    <lineage>
        <taxon>Bacteria</taxon>
        <taxon>Candidatus Woeseibacteriota</taxon>
    </lineage>
</organism>
<dbReference type="SUPFAM" id="SSF52009">
    <property type="entry name" value="Phosphohistidine domain"/>
    <property type="match status" value="1"/>
</dbReference>
<dbReference type="GO" id="GO:0008986">
    <property type="term" value="F:pyruvate, water dikinase activity"/>
    <property type="evidence" value="ECO:0007669"/>
    <property type="project" value="InterPro"/>
</dbReference>
<protein>
    <submittedName>
        <fullName evidence="5">Phosphoenolpyruvate synthase</fullName>
    </submittedName>
</protein>
<dbReference type="Pfam" id="PF00391">
    <property type="entry name" value="PEP-utilizers"/>
    <property type="match status" value="1"/>
</dbReference>